<dbReference type="SUPFAM" id="SSF81585">
    <property type="entry name" value="PsbU/PolX domain-like"/>
    <property type="match status" value="1"/>
</dbReference>
<dbReference type="RefSeq" id="WP_102206671.1">
    <property type="nucleotide sequence ID" value="NZ_NMQI01000167.1"/>
</dbReference>
<organism evidence="3 4">
    <name type="scientific">Fischerella thermalis CCMEE 5330</name>
    <dbReference type="NCBI Taxonomy" id="2019670"/>
    <lineage>
        <taxon>Bacteria</taxon>
        <taxon>Bacillati</taxon>
        <taxon>Cyanobacteriota</taxon>
        <taxon>Cyanophyceae</taxon>
        <taxon>Nostocales</taxon>
        <taxon>Hapalosiphonaceae</taxon>
        <taxon>Fischerella</taxon>
    </lineage>
</organism>
<dbReference type="Gene3D" id="1.10.150.320">
    <property type="entry name" value="Photosystem II 12 kDa extrinsic protein"/>
    <property type="match status" value="1"/>
</dbReference>
<feature type="region of interest" description="Disordered" evidence="1">
    <location>
        <begin position="25"/>
        <end position="56"/>
    </location>
</feature>
<protein>
    <submittedName>
        <fullName evidence="3">DNA uptake protein</fullName>
    </submittedName>
</protein>
<evidence type="ECO:0000256" key="2">
    <source>
        <dbReference type="SAM" id="SignalP"/>
    </source>
</evidence>
<dbReference type="EMBL" id="NMQI01000167">
    <property type="protein sequence ID" value="PMB45558.1"/>
    <property type="molecule type" value="Genomic_DNA"/>
</dbReference>
<evidence type="ECO:0000313" key="4">
    <source>
        <dbReference type="Proteomes" id="UP000234966"/>
    </source>
</evidence>
<accession>A0A2N6MFQ8</accession>
<evidence type="ECO:0000256" key="1">
    <source>
        <dbReference type="SAM" id="MobiDB-lite"/>
    </source>
</evidence>
<dbReference type="Proteomes" id="UP000234966">
    <property type="component" value="Unassembled WGS sequence"/>
</dbReference>
<feature type="compositionally biased region" description="Low complexity" evidence="1">
    <location>
        <begin position="32"/>
        <end position="41"/>
    </location>
</feature>
<sequence length="347" mass="37920">MKKFRYLCMAVAACAIVTLSSCNDSDTSTTENSPAASSPNSVAQTTEAVSHSGHGNKKQININTAILSELDKFEAQLGVPALSNKIQANRPYASPEELVSKKVITQEQFDKIKDQVTVQEVVLTGEAKDIDYMTKLGLMKGHLIVAQELLDLNQPKQAEPHIGHPVEEIYVDVEDQLNERQVKEFKTTLVSLQDLVKSNPKDGRVKTNFTTSMQSVDEAIAALPETQRTQPSFVLQVINGLLDSANSEYGAAVADGKITAAIEYQDSRGFVLYADELYKSISSQMAKDQPEADKAIQASMAQLKKTWPSVIPPAKPVNTPEEVTKQIKAIESASQKVIDATKTQAQR</sequence>
<gene>
    <name evidence="3" type="ORF">CEN41_07855</name>
</gene>
<evidence type="ECO:0000313" key="3">
    <source>
        <dbReference type="EMBL" id="PMB45558.1"/>
    </source>
</evidence>
<feature type="signal peptide" evidence="2">
    <location>
        <begin position="1"/>
        <end position="23"/>
    </location>
</feature>
<name>A0A2N6MFQ8_9CYAN</name>
<feature type="chain" id="PRO_5015008800" evidence="2">
    <location>
        <begin position="24"/>
        <end position="347"/>
    </location>
</feature>
<reference evidence="3 4" key="1">
    <citation type="submission" date="2017-07" db="EMBL/GenBank/DDBJ databases">
        <title>Genomes of Fischerella (Mastigocladus) sp. strains.</title>
        <authorList>
            <person name="Miller S.R."/>
        </authorList>
    </citation>
    <scope>NUCLEOTIDE SEQUENCE [LARGE SCALE GENOMIC DNA]</scope>
    <source>
        <strain evidence="3 4">CCMEE 5330</strain>
    </source>
</reference>
<proteinExistence type="predicted"/>
<dbReference type="Pfam" id="PF12836">
    <property type="entry name" value="HHH_3"/>
    <property type="match status" value="1"/>
</dbReference>
<dbReference type="PROSITE" id="PS51257">
    <property type="entry name" value="PROKAR_LIPOPROTEIN"/>
    <property type="match status" value="1"/>
</dbReference>
<keyword evidence="2" id="KW-0732">Signal</keyword>
<dbReference type="AlphaFoldDB" id="A0A2N6MFQ8"/>
<comment type="caution">
    <text evidence="3">The sequence shown here is derived from an EMBL/GenBank/DDBJ whole genome shotgun (WGS) entry which is preliminary data.</text>
</comment>